<dbReference type="GO" id="GO:0004180">
    <property type="term" value="F:carboxypeptidase activity"/>
    <property type="evidence" value="ECO:0007669"/>
    <property type="project" value="UniProtKB-KW"/>
</dbReference>
<accession>A0A9E5JQI3</accession>
<dbReference type="InterPro" id="IPR008969">
    <property type="entry name" value="CarboxyPept-like_regulatory"/>
</dbReference>
<keyword evidence="3" id="KW-1185">Reference proteome</keyword>
<evidence type="ECO:0000313" key="3">
    <source>
        <dbReference type="Proteomes" id="UP000787472"/>
    </source>
</evidence>
<dbReference type="RefSeq" id="WP_167182434.1">
    <property type="nucleotide sequence ID" value="NZ_JAAONZ010000003.1"/>
</dbReference>
<gene>
    <name evidence="2" type="ORF">G8770_04650</name>
</gene>
<organism evidence="2 3">
    <name type="scientific">Pseudomaricurvus hydrocarbonicus</name>
    <dbReference type="NCBI Taxonomy" id="1470433"/>
    <lineage>
        <taxon>Bacteria</taxon>
        <taxon>Pseudomonadati</taxon>
        <taxon>Pseudomonadota</taxon>
        <taxon>Gammaproteobacteria</taxon>
        <taxon>Cellvibrionales</taxon>
        <taxon>Cellvibrionaceae</taxon>
        <taxon>Pseudomaricurvus</taxon>
    </lineage>
</organism>
<dbReference type="Pfam" id="PF13620">
    <property type="entry name" value="CarboxypepD_reg"/>
    <property type="match status" value="1"/>
</dbReference>
<keyword evidence="1" id="KW-0732">Signal</keyword>
<protein>
    <submittedName>
        <fullName evidence="2">Carboxypeptidase regulatory-like domain-containing protein</fullName>
    </submittedName>
</protein>
<dbReference type="Gene3D" id="2.60.40.10">
    <property type="entry name" value="Immunoglobulins"/>
    <property type="match status" value="1"/>
</dbReference>
<proteinExistence type="predicted"/>
<dbReference type="Proteomes" id="UP000787472">
    <property type="component" value="Unassembled WGS sequence"/>
</dbReference>
<feature type="signal peptide" evidence="1">
    <location>
        <begin position="1"/>
        <end position="21"/>
    </location>
</feature>
<evidence type="ECO:0000313" key="2">
    <source>
        <dbReference type="EMBL" id="NHO64827.1"/>
    </source>
</evidence>
<keyword evidence="2" id="KW-0378">Hydrolase</keyword>
<dbReference type="InterPro" id="IPR013783">
    <property type="entry name" value="Ig-like_fold"/>
</dbReference>
<name>A0A9E5JQI3_9GAMM</name>
<dbReference type="EMBL" id="JAAONZ010000003">
    <property type="protein sequence ID" value="NHO64827.1"/>
    <property type="molecule type" value="Genomic_DNA"/>
</dbReference>
<keyword evidence="2" id="KW-0645">Protease</keyword>
<dbReference type="SUPFAM" id="SSF49464">
    <property type="entry name" value="Carboxypeptidase regulatory domain-like"/>
    <property type="match status" value="1"/>
</dbReference>
<feature type="chain" id="PRO_5039019647" evidence="1">
    <location>
        <begin position="22"/>
        <end position="849"/>
    </location>
</feature>
<sequence length="849" mass="93641">MSRLRSLLLYLLLAFAVPALAETASLEDAERLFVGLTVNDREVDPVDVYRQAGSYWLPLELVLEAVGIRLLDDGQSLRLISPLGHRSLSRQYFPRWRQQRFISDRDLQQFFRIQARFNAQLYSLALDVPWQPGQSLLRYSALIEPDVMAPQSSVSLIRWQSRYSQNLDANLYDYTNTLDLAGGAGTGVWLLGLESRPQQDARLERYFWSGESDNTAYRLGTSYVNLNPLLAGVRFTGGQGAWSSEPIARLTDFSRNLNADSFLASDVQSQEVISRTGGPPAGIAELRINDRSVQRVRIDLNGFYQFSAVPASVGSFQRTEIYLYERSVQEKPVAIIDNTRSLVREMLAEGETLVRSGGGEVGNGLYEEGVDDGAAVSFLQLRHGLTRNATVQAIFQQSPDQPGAGVLGLRSSLGAHWAWAADAGINAGEWVGSSELSGVGDGWNASLRSRYLAANYFPSNDSSYYDHSLQANTLLGRTLRAGLVGRFARDTDGAATRFIKPSFYWGPSPRFSLSGTPGYDGDYRYVASYRPHRQHHITASHNHNLYSLTHDYRAARDANLLTGYEYDTQTQSGLVFMQADWHLRQGDYSDQNNNHRLQVGVSYNGESSGYQLSWNRKVSPGVELQAGYRQGYQSAEDSVDPAAMVYFNVRLDFAVVRGRLRSASHQDMNFARGGISGSLVGPEGERLSLDGAGISINGHRLNRGQVGGQFYAGNLKPGLYRVAVDESNLPIEYVPQQRSVIVEVQRNAVTPVSLQLNKVFAIAGQVRTAQGEAVPHAAVDVYNRSGERVGRVQTGLFGFYRVDNLPPAAYTVSYSPDSGSAEGAVRRAVAIEDDYLFGVDLVVVPAPEG</sequence>
<keyword evidence="2" id="KW-0121">Carboxypeptidase</keyword>
<evidence type="ECO:0000256" key="1">
    <source>
        <dbReference type="SAM" id="SignalP"/>
    </source>
</evidence>
<dbReference type="AlphaFoldDB" id="A0A9E5JQI3"/>
<comment type="caution">
    <text evidence="2">The sequence shown here is derived from an EMBL/GenBank/DDBJ whole genome shotgun (WGS) entry which is preliminary data.</text>
</comment>
<reference evidence="2" key="1">
    <citation type="submission" date="2020-03" db="EMBL/GenBank/DDBJ databases">
        <authorList>
            <person name="Guo F."/>
        </authorList>
    </citation>
    <scope>NUCLEOTIDE SEQUENCE</scope>
    <source>
        <strain evidence="2">JCM 30134</strain>
    </source>
</reference>